<dbReference type="EMBL" id="DF820487">
    <property type="protein sequence ID" value="GAK30564.1"/>
    <property type="molecule type" value="Genomic_DNA"/>
</dbReference>
<dbReference type="AlphaFoldDB" id="A0A069CSV8"/>
<sequence>MKQFKFISSNILLGTIIAIIPFVLFYHPGIKPEGFHFERSTALKSKTTDSNNKFKNAANLVKKEVSKIILE</sequence>
<evidence type="ECO:0000313" key="2">
    <source>
        <dbReference type="EMBL" id="GAK30564.1"/>
    </source>
</evidence>
<gene>
    <name evidence="2" type="ORF">WOSG25_040040</name>
</gene>
<protein>
    <submittedName>
        <fullName evidence="2">Uncharacterized protein</fullName>
    </submittedName>
</protein>
<evidence type="ECO:0000256" key="1">
    <source>
        <dbReference type="SAM" id="Phobius"/>
    </source>
</evidence>
<proteinExistence type="predicted"/>
<reference evidence="3" key="1">
    <citation type="journal article" date="2014" name="Genome Announc.">
        <title>Draft genome sequence of Weissella oryzae SG25T, isolated from fermented rice grains.</title>
        <authorList>
            <person name="Tanizawa Y."/>
            <person name="Fujisawa T."/>
            <person name="Mochizuki T."/>
            <person name="Kaminuma E."/>
            <person name="Suzuki Y."/>
            <person name="Nakamura Y."/>
            <person name="Tohno M."/>
        </authorList>
    </citation>
    <scope>NUCLEOTIDE SEQUENCE [LARGE SCALE GENOMIC DNA]</scope>
    <source>
        <strain evidence="3">DSM 25784 / JCM 18191 / LMG 30913 / SG25</strain>
    </source>
</reference>
<dbReference type="Proteomes" id="UP000030643">
    <property type="component" value="Unassembled WGS sequence"/>
</dbReference>
<keyword evidence="1" id="KW-0472">Membrane</keyword>
<feature type="transmembrane region" description="Helical" evidence="1">
    <location>
        <begin position="6"/>
        <end position="26"/>
    </location>
</feature>
<dbReference type="STRING" id="1329250.WOSG25_040040"/>
<evidence type="ECO:0000313" key="3">
    <source>
        <dbReference type="Proteomes" id="UP000030643"/>
    </source>
</evidence>
<dbReference type="RefSeq" id="WP_027698658.1">
    <property type="nucleotide sequence ID" value="NZ_DF820487.1"/>
</dbReference>
<accession>A0A069CSV8</accession>
<keyword evidence="1" id="KW-0812">Transmembrane</keyword>
<keyword evidence="3" id="KW-1185">Reference proteome</keyword>
<organism evidence="2 3">
    <name type="scientific">Weissella oryzae (strain DSM 25784 / JCM 18191 / LMG 30913 / SG25)</name>
    <dbReference type="NCBI Taxonomy" id="1329250"/>
    <lineage>
        <taxon>Bacteria</taxon>
        <taxon>Bacillati</taxon>
        <taxon>Bacillota</taxon>
        <taxon>Bacilli</taxon>
        <taxon>Lactobacillales</taxon>
        <taxon>Lactobacillaceae</taxon>
        <taxon>Weissella</taxon>
    </lineage>
</organism>
<name>A0A069CSV8_WEIOS</name>
<keyword evidence="1" id="KW-1133">Transmembrane helix</keyword>